<dbReference type="GO" id="GO:0006950">
    <property type="term" value="P:response to stress"/>
    <property type="evidence" value="ECO:0007669"/>
    <property type="project" value="UniProtKB-ARBA"/>
</dbReference>
<gene>
    <name evidence="9" type="ORF">SAMN05421504_1011111</name>
</gene>
<evidence type="ECO:0000256" key="3">
    <source>
        <dbReference type="ARBA" id="ARBA00023082"/>
    </source>
</evidence>
<keyword evidence="10" id="KW-1185">Reference proteome</keyword>
<evidence type="ECO:0000256" key="5">
    <source>
        <dbReference type="ARBA" id="ARBA00023163"/>
    </source>
</evidence>
<evidence type="ECO:0000256" key="2">
    <source>
        <dbReference type="ARBA" id="ARBA00023015"/>
    </source>
</evidence>
<dbReference type="InterPro" id="IPR039425">
    <property type="entry name" value="RNA_pol_sigma-70-like"/>
</dbReference>
<dbReference type="NCBIfam" id="TIGR02937">
    <property type="entry name" value="sigma70-ECF"/>
    <property type="match status" value="1"/>
</dbReference>
<dbReference type="InterPro" id="IPR007627">
    <property type="entry name" value="RNA_pol_sigma70_r2"/>
</dbReference>
<organism evidence="9 10">
    <name type="scientific">Amycolatopsis xylanica</name>
    <dbReference type="NCBI Taxonomy" id="589385"/>
    <lineage>
        <taxon>Bacteria</taxon>
        <taxon>Bacillati</taxon>
        <taxon>Actinomycetota</taxon>
        <taxon>Actinomycetes</taxon>
        <taxon>Pseudonocardiales</taxon>
        <taxon>Pseudonocardiaceae</taxon>
        <taxon>Amycolatopsis</taxon>
    </lineage>
</organism>
<accession>A0A1H2V501</accession>
<dbReference type="PANTHER" id="PTHR43133">
    <property type="entry name" value="RNA POLYMERASE ECF-TYPE SIGMA FACTO"/>
    <property type="match status" value="1"/>
</dbReference>
<dbReference type="Pfam" id="PF04542">
    <property type="entry name" value="Sigma70_r2"/>
    <property type="match status" value="1"/>
</dbReference>
<dbReference type="Proteomes" id="UP000199515">
    <property type="component" value="Unassembled WGS sequence"/>
</dbReference>
<dbReference type="InterPro" id="IPR036388">
    <property type="entry name" value="WH-like_DNA-bd_sf"/>
</dbReference>
<dbReference type="GO" id="GO:0016987">
    <property type="term" value="F:sigma factor activity"/>
    <property type="evidence" value="ECO:0007669"/>
    <property type="project" value="UniProtKB-KW"/>
</dbReference>
<evidence type="ECO:0000259" key="8">
    <source>
        <dbReference type="Pfam" id="PF08281"/>
    </source>
</evidence>
<feature type="domain" description="RNA polymerase sigma factor 70 region 4 type 2" evidence="8">
    <location>
        <begin position="127"/>
        <end position="179"/>
    </location>
</feature>
<dbReference type="AlphaFoldDB" id="A0A1H2V501"/>
<reference evidence="9 10" key="1">
    <citation type="submission" date="2016-10" db="EMBL/GenBank/DDBJ databases">
        <authorList>
            <person name="de Groot N.N."/>
        </authorList>
    </citation>
    <scope>NUCLEOTIDE SEQUENCE [LARGE SCALE GENOMIC DNA]</scope>
    <source>
        <strain evidence="9 10">CPCC 202699</strain>
    </source>
</reference>
<keyword evidence="3 6" id="KW-0731">Sigma factor</keyword>
<evidence type="ECO:0000313" key="10">
    <source>
        <dbReference type="Proteomes" id="UP000199515"/>
    </source>
</evidence>
<dbReference type="InterPro" id="IPR013325">
    <property type="entry name" value="RNA_pol_sigma_r2"/>
</dbReference>
<proteinExistence type="inferred from homology"/>
<evidence type="ECO:0000256" key="6">
    <source>
        <dbReference type="RuleBase" id="RU000716"/>
    </source>
</evidence>
<comment type="similarity">
    <text evidence="1 6">Belongs to the sigma-70 factor family. ECF subfamily.</text>
</comment>
<dbReference type="Pfam" id="PF08281">
    <property type="entry name" value="Sigma70_r4_2"/>
    <property type="match status" value="1"/>
</dbReference>
<dbReference type="InterPro" id="IPR014284">
    <property type="entry name" value="RNA_pol_sigma-70_dom"/>
</dbReference>
<keyword evidence="4 6" id="KW-0238">DNA-binding</keyword>
<evidence type="ECO:0000256" key="1">
    <source>
        <dbReference type="ARBA" id="ARBA00010641"/>
    </source>
</evidence>
<dbReference type="STRING" id="589385.SAMN05421504_1011111"/>
<dbReference type="InterPro" id="IPR013324">
    <property type="entry name" value="RNA_pol_sigma_r3/r4-like"/>
</dbReference>
<dbReference type="PROSITE" id="PS01063">
    <property type="entry name" value="SIGMA70_ECF"/>
    <property type="match status" value="1"/>
</dbReference>
<dbReference type="InterPro" id="IPR000838">
    <property type="entry name" value="RNA_pol_sigma70_ECF_CS"/>
</dbReference>
<name>A0A1H2V501_9PSEU</name>
<feature type="domain" description="RNA polymerase sigma-70 region 2" evidence="7">
    <location>
        <begin position="31"/>
        <end position="101"/>
    </location>
</feature>
<evidence type="ECO:0000313" key="9">
    <source>
        <dbReference type="EMBL" id="SDW63395.1"/>
    </source>
</evidence>
<dbReference type="PANTHER" id="PTHR43133:SF52">
    <property type="entry name" value="ECF RNA POLYMERASE SIGMA FACTOR SIGL"/>
    <property type="match status" value="1"/>
</dbReference>
<dbReference type="EMBL" id="FNON01000001">
    <property type="protein sequence ID" value="SDW63395.1"/>
    <property type="molecule type" value="Genomic_DNA"/>
</dbReference>
<dbReference type="Gene3D" id="1.10.1740.10">
    <property type="match status" value="1"/>
</dbReference>
<dbReference type="SUPFAM" id="SSF88659">
    <property type="entry name" value="Sigma3 and sigma4 domains of RNA polymerase sigma factors"/>
    <property type="match status" value="1"/>
</dbReference>
<dbReference type="GO" id="GO:0003677">
    <property type="term" value="F:DNA binding"/>
    <property type="evidence" value="ECO:0007669"/>
    <property type="project" value="UniProtKB-KW"/>
</dbReference>
<keyword evidence="2 6" id="KW-0805">Transcription regulation</keyword>
<evidence type="ECO:0000256" key="4">
    <source>
        <dbReference type="ARBA" id="ARBA00023125"/>
    </source>
</evidence>
<dbReference type="InterPro" id="IPR013249">
    <property type="entry name" value="RNA_pol_sigma70_r4_t2"/>
</dbReference>
<dbReference type="OrthoDB" id="9784272at2"/>
<evidence type="ECO:0000259" key="7">
    <source>
        <dbReference type="Pfam" id="PF04542"/>
    </source>
</evidence>
<dbReference type="SUPFAM" id="SSF88946">
    <property type="entry name" value="Sigma2 domain of RNA polymerase sigma factors"/>
    <property type="match status" value="1"/>
</dbReference>
<dbReference type="CDD" id="cd06171">
    <property type="entry name" value="Sigma70_r4"/>
    <property type="match status" value="1"/>
</dbReference>
<protein>
    <recommendedName>
        <fullName evidence="6">RNA polymerase sigma factor</fullName>
    </recommendedName>
</protein>
<dbReference type="Gene3D" id="1.10.10.10">
    <property type="entry name" value="Winged helix-like DNA-binding domain superfamily/Winged helix DNA-binding domain"/>
    <property type="match status" value="1"/>
</dbReference>
<dbReference type="RefSeq" id="WP_091287334.1">
    <property type="nucleotide sequence ID" value="NZ_FNON01000001.1"/>
</dbReference>
<sequence length="198" mass="22271">MTVTRQTTSHPQLSVVFSDRETLSDGQLEELYRLHGRALLRYLLGLTFGDSQLAEDIIQETFLRAWRTPQLAADSLAACRSWLIIVARNVSIDRLRKRGRRPQETGDGALPQVPAPHCEMDRVVTSLALRDAMAKLTPMRREILIHMYLHDRSHTDVAERLGIPIGTVKSRAHSALRALREALGDQAFIDLPGMRIAS</sequence>
<dbReference type="GO" id="GO:0006352">
    <property type="term" value="P:DNA-templated transcription initiation"/>
    <property type="evidence" value="ECO:0007669"/>
    <property type="project" value="InterPro"/>
</dbReference>
<keyword evidence="5 6" id="KW-0804">Transcription</keyword>